<comment type="caution">
    <text evidence="1">The sequence shown here is derived from an EMBL/GenBank/DDBJ whole genome shotgun (WGS) entry which is preliminary data.</text>
</comment>
<evidence type="ECO:0000313" key="2">
    <source>
        <dbReference type="Proteomes" id="UP000031327"/>
    </source>
</evidence>
<name>A0A0C1QAS8_9GAMM</name>
<dbReference type="AlphaFoldDB" id="A0A0C1QAS8"/>
<sequence>MFIGLIILFGVTVGFFPTKSIHNKQFKSGQNSVGWFRSAPHYSQLNFAFLLRRYIFNQHWMFTL</sequence>
<gene>
    <name evidence="1" type="ORF">JF50_11360</name>
</gene>
<accession>A0A0C1QAS8</accession>
<proteinExistence type="predicted"/>
<organism evidence="1 2">
    <name type="scientific">Pseudoalteromonas luteoviolacea</name>
    <dbReference type="NCBI Taxonomy" id="43657"/>
    <lineage>
        <taxon>Bacteria</taxon>
        <taxon>Pseudomonadati</taxon>
        <taxon>Pseudomonadota</taxon>
        <taxon>Gammaproteobacteria</taxon>
        <taxon>Alteromonadales</taxon>
        <taxon>Pseudoalteromonadaceae</taxon>
        <taxon>Pseudoalteromonas</taxon>
    </lineage>
</organism>
<reference evidence="1 2" key="1">
    <citation type="submission" date="2014-12" db="EMBL/GenBank/DDBJ databases">
        <title>Draft Genome Sequence of Pseudoalteromonas luteoviolacea HI1.</title>
        <authorList>
            <person name="Asahina A.Y."/>
            <person name="Hadfield M.G."/>
        </authorList>
    </citation>
    <scope>NUCLEOTIDE SEQUENCE [LARGE SCALE GENOMIC DNA]</scope>
    <source>
        <strain evidence="1 2">HI1</strain>
    </source>
</reference>
<dbReference type="EMBL" id="JWIC01000006">
    <property type="protein sequence ID" value="KID56535.1"/>
    <property type="molecule type" value="Genomic_DNA"/>
</dbReference>
<evidence type="ECO:0000313" key="1">
    <source>
        <dbReference type="EMBL" id="KID56535.1"/>
    </source>
</evidence>
<dbReference type="Proteomes" id="UP000031327">
    <property type="component" value="Unassembled WGS sequence"/>
</dbReference>
<protein>
    <submittedName>
        <fullName evidence="1">Uncharacterized protein</fullName>
    </submittedName>
</protein>